<feature type="transmembrane region" description="Helical" evidence="5">
    <location>
        <begin position="522"/>
        <end position="543"/>
    </location>
</feature>
<feature type="transmembrane region" description="Helical" evidence="5">
    <location>
        <begin position="78"/>
        <end position="96"/>
    </location>
</feature>
<feature type="transmembrane region" description="Helical" evidence="5">
    <location>
        <begin position="549"/>
        <end position="567"/>
    </location>
</feature>
<keyword evidence="5" id="KW-0812">Transmembrane</keyword>
<evidence type="ECO:0000256" key="2">
    <source>
        <dbReference type="ARBA" id="ARBA00012438"/>
    </source>
</evidence>
<feature type="transmembrane region" description="Helical" evidence="5">
    <location>
        <begin position="282"/>
        <end position="303"/>
    </location>
</feature>
<dbReference type="GO" id="GO:0009927">
    <property type="term" value="F:histidine phosphotransfer kinase activity"/>
    <property type="evidence" value="ECO:0007669"/>
    <property type="project" value="TreeGrafter"/>
</dbReference>
<dbReference type="Pfam" id="PF00512">
    <property type="entry name" value="HisKA"/>
    <property type="match status" value="1"/>
</dbReference>
<evidence type="ECO:0000313" key="8">
    <source>
        <dbReference type="Proteomes" id="UP000317494"/>
    </source>
</evidence>
<dbReference type="InterPro" id="IPR036097">
    <property type="entry name" value="HisK_dim/P_sf"/>
</dbReference>
<dbReference type="VEuPathDB" id="FungiDB:SeMB42_g02728"/>
<feature type="transmembrane region" description="Helical" evidence="5">
    <location>
        <begin position="786"/>
        <end position="807"/>
    </location>
</feature>
<dbReference type="SUPFAM" id="SSF47384">
    <property type="entry name" value="Homodimeric domain of signal transducing histidine kinase"/>
    <property type="match status" value="1"/>
</dbReference>
<keyword evidence="4" id="KW-0418">Kinase</keyword>
<feature type="transmembrane region" description="Helical" evidence="5">
    <location>
        <begin position="163"/>
        <end position="188"/>
    </location>
</feature>
<dbReference type="SMART" id="SM00388">
    <property type="entry name" value="HisKA"/>
    <property type="match status" value="1"/>
</dbReference>
<dbReference type="GO" id="GO:0005886">
    <property type="term" value="C:plasma membrane"/>
    <property type="evidence" value="ECO:0007669"/>
    <property type="project" value="TreeGrafter"/>
</dbReference>
<feature type="transmembrane region" description="Helical" evidence="5">
    <location>
        <begin position="200"/>
        <end position="219"/>
    </location>
</feature>
<dbReference type="EMBL" id="QEAN01000088">
    <property type="protein sequence ID" value="TPX49120.1"/>
    <property type="molecule type" value="Genomic_DNA"/>
</dbReference>
<evidence type="ECO:0000256" key="5">
    <source>
        <dbReference type="SAM" id="Phobius"/>
    </source>
</evidence>
<keyword evidence="5" id="KW-0472">Membrane</keyword>
<dbReference type="STRING" id="286115.A0A507DE31"/>
<evidence type="ECO:0000256" key="1">
    <source>
        <dbReference type="ARBA" id="ARBA00000085"/>
    </source>
</evidence>
<organism evidence="7 8">
    <name type="scientific">Synchytrium endobioticum</name>
    <dbReference type="NCBI Taxonomy" id="286115"/>
    <lineage>
        <taxon>Eukaryota</taxon>
        <taxon>Fungi</taxon>
        <taxon>Fungi incertae sedis</taxon>
        <taxon>Chytridiomycota</taxon>
        <taxon>Chytridiomycota incertae sedis</taxon>
        <taxon>Chytridiomycetes</taxon>
        <taxon>Synchytriales</taxon>
        <taxon>Synchytriaceae</taxon>
        <taxon>Synchytrium</taxon>
    </lineage>
</organism>
<evidence type="ECO:0000256" key="4">
    <source>
        <dbReference type="ARBA" id="ARBA00022777"/>
    </source>
</evidence>
<feature type="transmembrane region" description="Helical" evidence="5">
    <location>
        <begin position="634"/>
        <end position="659"/>
    </location>
</feature>
<dbReference type="CDD" id="cd00082">
    <property type="entry name" value="HisKA"/>
    <property type="match status" value="1"/>
</dbReference>
<feature type="transmembrane region" description="Helical" evidence="5">
    <location>
        <begin position="103"/>
        <end position="124"/>
    </location>
</feature>
<comment type="catalytic activity">
    <reaction evidence="1">
        <text>ATP + protein L-histidine = ADP + protein N-phospho-L-histidine.</text>
        <dbReference type="EC" id="2.7.13.3"/>
    </reaction>
</comment>
<proteinExistence type="predicted"/>
<sequence>MPVKASTHQNCANPPMGNPWGTQVSRDSPDYLDPQDAQNPVYFDIIPIPNLFTHVLVVAMVSLLGMFAMVWLSRALQLGLLFPFWAPTGVWVGSLFRKSTLPYYHLIVSISFTMAIFAGFITAIPLPDCAYYALVNAFECIFIYVCTRAAMRADGFDCGSGRHLLILTAFTIIGAVVSAFPAAAILNHAYNDSTTFTRSFGPYFGSEISGVALFSFVIIDGHRWTRVASRNLGDPACLLPFCIYAFPPVAATATLSVFAPMWTLPVGAATSIPLVLVSGHNYGLAGASLAMLAYCILSVIALFKAQQQIPSSEFSVLHLQLIQATDERSPGGVKQYHFLIRDAVQGHRVNGFECIFIYLYLHSPRLLYSIMRRDNGQHRYVRASSFRTNDLVHSMIWIGTTGKTPPITGSPSQGERCDEPSIPKDKSLRLMHQDAWVIALHPGATYITASFRWSIPAISELLPLLTMPAKTMPVKASTHQNCANPPMGNPWGTQVSRDSPDYLDPQDAQNPVYFDIIPIPNLFTHVLVVAMVSLLGMFAMVWLSRALQLGLLFPFWAPTGVWVGSLFRKSTLPYYHLIVSISFTMAIFAGFITAIPLPDCAYYALVNAFECIFIYVCTRAAMRADGFDCGSGRHLLILTAFTIIGAVVSAFPAAAILNHAYNDSTTFTRSFGPYFGSEISGVALFSFVIIDGHRWTRVASRNLGDPACLLPFCIYAFPPVAATATLSVFAPMWTLPVGAATSIPLVLVSGHNYGLAGASLAMLAYCILSVIALFKAQQQIPSSEFSVLHLQLIQVTMVAMAALQWHFTKKSIERRNYVESLVDKRTPQLRLMMDESTKAKESHGTALEEKSQFIEVLCHEFRNSLDVLMNMVEPMLEGSKGNVLPLPLERQQALKAIEASSAYLLNLINDALDINAFETGKVQLHTTPVDINAILIDIVDTARDLIKKGNVNLRATINHTAMPKAVALDCLRFVQVMHELAIKLTTIVHWCFTFIIDSCIAGTNMMLVCELG</sequence>
<gene>
    <name evidence="7" type="ORF">SeMB42_g02728</name>
</gene>
<dbReference type="AlphaFoldDB" id="A0A507DE31"/>
<feature type="transmembrane region" description="Helical" evidence="5">
    <location>
        <begin position="710"/>
        <end position="733"/>
    </location>
</feature>
<evidence type="ECO:0000313" key="7">
    <source>
        <dbReference type="EMBL" id="TPX49120.1"/>
    </source>
</evidence>
<feature type="transmembrane region" description="Helical" evidence="5">
    <location>
        <begin position="239"/>
        <end position="262"/>
    </location>
</feature>
<evidence type="ECO:0000259" key="6">
    <source>
        <dbReference type="SMART" id="SM00388"/>
    </source>
</evidence>
<feature type="transmembrane region" description="Helical" evidence="5">
    <location>
        <begin position="51"/>
        <end position="72"/>
    </location>
</feature>
<dbReference type="EC" id="2.7.13.3" evidence="2"/>
<keyword evidence="3" id="KW-0808">Transferase</keyword>
<reference evidence="7 8" key="1">
    <citation type="journal article" date="2019" name="Sci. Rep.">
        <title>Comparative genomics of chytrid fungi reveal insights into the obligate biotrophic and pathogenic lifestyle of Synchytrium endobioticum.</title>
        <authorList>
            <person name="van de Vossenberg B.T.L.H."/>
            <person name="Warris S."/>
            <person name="Nguyen H.D.T."/>
            <person name="van Gent-Pelzer M.P.E."/>
            <person name="Joly D.L."/>
            <person name="van de Geest H.C."/>
            <person name="Bonants P.J.M."/>
            <person name="Smith D.S."/>
            <person name="Levesque C.A."/>
            <person name="van der Lee T.A.J."/>
        </authorList>
    </citation>
    <scope>NUCLEOTIDE SEQUENCE [LARGE SCALE GENOMIC DNA]</scope>
    <source>
        <strain evidence="7 8">MB42</strain>
    </source>
</reference>
<name>A0A507DE31_9FUNG</name>
<dbReference type="PANTHER" id="PTHR43047:SF72">
    <property type="entry name" value="OSMOSENSING HISTIDINE PROTEIN KINASE SLN1"/>
    <property type="match status" value="1"/>
</dbReference>
<evidence type="ECO:0000256" key="3">
    <source>
        <dbReference type="ARBA" id="ARBA00022679"/>
    </source>
</evidence>
<feature type="domain" description="Signal transduction histidine kinase dimerisation/phosphoacceptor" evidence="6">
    <location>
        <begin position="849"/>
        <end position="920"/>
    </location>
</feature>
<keyword evidence="8" id="KW-1185">Reference proteome</keyword>
<dbReference type="PANTHER" id="PTHR43047">
    <property type="entry name" value="TWO-COMPONENT HISTIDINE PROTEIN KINASE"/>
    <property type="match status" value="1"/>
</dbReference>
<feature type="transmembrane region" description="Helical" evidence="5">
    <location>
        <begin position="130"/>
        <end position="151"/>
    </location>
</feature>
<dbReference type="InterPro" id="IPR003661">
    <property type="entry name" value="HisK_dim/P_dom"/>
</dbReference>
<feature type="transmembrane region" description="Helical" evidence="5">
    <location>
        <begin position="671"/>
        <end position="690"/>
    </location>
</feature>
<feature type="transmembrane region" description="Helical" evidence="5">
    <location>
        <begin position="574"/>
        <end position="595"/>
    </location>
</feature>
<dbReference type="GO" id="GO:0000155">
    <property type="term" value="F:phosphorelay sensor kinase activity"/>
    <property type="evidence" value="ECO:0007669"/>
    <property type="project" value="InterPro"/>
</dbReference>
<accession>A0A507DE31</accession>
<feature type="transmembrane region" description="Helical" evidence="5">
    <location>
        <begin position="601"/>
        <end position="622"/>
    </location>
</feature>
<dbReference type="Gene3D" id="1.10.287.130">
    <property type="match status" value="1"/>
</dbReference>
<keyword evidence="5" id="KW-1133">Transmembrane helix</keyword>
<dbReference type="Proteomes" id="UP000317494">
    <property type="component" value="Unassembled WGS sequence"/>
</dbReference>
<protein>
    <recommendedName>
        <fullName evidence="2">histidine kinase</fullName>
        <ecNumber evidence="2">2.7.13.3</ecNumber>
    </recommendedName>
</protein>
<feature type="transmembrane region" description="Helical" evidence="5">
    <location>
        <begin position="753"/>
        <end position="774"/>
    </location>
</feature>
<comment type="caution">
    <text evidence="7">The sequence shown here is derived from an EMBL/GenBank/DDBJ whole genome shotgun (WGS) entry which is preliminary data.</text>
</comment>